<keyword evidence="2" id="KW-1185">Reference proteome</keyword>
<dbReference type="EMBL" id="JAACXV010000382">
    <property type="protein sequence ID" value="KAF7278910.1"/>
    <property type="molecule type" value="Genomic_DNA"/>
</dbReference>
<dbReference type="Proteomes" id="UP000625711">
    <property type="component" value="Unassembled WGS sequence"/>
</dbReference>
<proteinExistence type="predicted"/>
<gene>
    <name evidence="1" type="ORF">GWI33_007857</name>
</gene>
<dbReference type="AlphaFoldDB" id="A0A834MGC1"/>
<organism evidence="1 2">
    <name type="scientific">Rhynchophorus ferrugineus</name>
    <name type="common">Red palm weevil</name>
    <name type="synonym">Curculio ferrugineus</name>
    <dbReference type="NCBI Taxonomy" id="354439"/>
    <lineage>
        <taxon>Eukaryota</taxon>
        <taxon>Metazoa</taxon>
        <taxon>Ecdysozoa</taxon>
        <taxon>Arthropoda</taxon>
        <taxon>Hexapoda</taxon>
        <taxon>Insecta</taxon>
        <taxon>Pterygota</taxon>
        <taxon>Neoptera</taxon>
        <taxon>Endopterygota</taxon>
        <taxon>Coleoptera</taxon>
        <taxon>Polyphaga</taxon>
        <taxon>Cucujiformia</taxon>
        <taxon>Curculionidae</taxon>
        <taxon>Dryophthorinae</taxon>
        <taxon>Rhynchophorus</taxon>
    </lineage>
</organism>
<evidence type="ECO:0000313" key="2">
    <source>
        <dbReference type="Proteomes" id="UP000625711"/>
    </source>
</evidence>
<comment type="caution">
    <text evidence="1">The sequence shown here is derived from an EMBL/GenBank/DDBJ whole genome shotgun (WGS) entry which is preliminary data.</text>
</comment>
<sequence length="70" mass="7457">MVLSDFACWAPNDTNILASHRVIRESEPTADRTSQVTIGLNDGIVVLVPCAVVPDPPVLITTGTIRPSQS</sequence>
<reference evidence="1" key="1">
    <citation type="submission" date="2020-08" db="EMBL/GenBank/DDBJ databases">
        <title>Genome sequencing and assembly of the red palm weevil Rhynchophorus ferrugineus.</title>
        <authorList>
            <person name="Dias G.B."/>
            <person name="Bergman C.M."/>
            <person name="Manee M."/>
        </authorList>
    </citation>
    <scope>NUCLEOTIDE SEQUENCE</scope>
    <source>
        <strain evidence="1">AA-2017</strain>
        <tissue evidence="1">Whole larva</tissue>
    </source>
</reference>
<protein>
    <submittedName>
        <fullName evidence="1">Uncharacterized protein</fullName>
    </submittedName>
</protein>
<name>A0A834MGC1_RHYFE</name>
<accession>A0A834MGC1</accession>
<evidence type="ECO:0000313" key="1">
    <source>
        <dbReference type="EMBL" id="KAF7278910.1"/>
    </source>
</evidence>